<keyword evidence="1" id="KW-0175">Coiled coil</keyword>
<dbReference type="OrthoDB" id="483084at2"/>
<evidence type="ECO:0008006" key="5">
    <source>
        <dbReference type="Google" id="ProtNLM"/>
    </source>
</evidence>
<dbReference type="AlphaFoldDB" id="A0A1Z3HPE6"/>
<dbReference type="STRING" id="1641165.XM38_08685"/>
<dbReference type="PANTHER" id="PTHR33372">
    <property type="match status" value="1"/>
</dbReference>
<protein>
    <recommendedName>
        <fullName evidence="5">Molecular chaperone DnaJ</fullName>
    </recommendedName>
</protein>
<evidence type="ECO:0000256" key="2">
    <source>
        <dbReference type="SAM" id="Phobius"/>
    </source>
</evidence>
<reference evidence="3 4" key="1">
    <citation type="journal article" date="2016" name="Biochim. Biophys. Acta">
        <title>Characterization of red-shifted phycobilisomes isolated from the chlorophyll f-containing cyanobacterium Halomicronema hongdechloris.</title>
        <authorList>
            <person name="Li Y."/>
            <person name="Lin Y."/>
            <person name="Garvey C.J."/>
            <person name="Birch D."/>
            <person name="Corkery R.W."/>
            <person name="Loughlin P.C."/>
            <person name="Scheer H."/>
            <person name="Willows R.D."/>
            <person name="Chen M."/>
        </authorList>
    </citation>
    <scope>NUCLEOTIDE SEQUENCE [LARGE SCALE GENOMIC DNA]</scope>
    <source>
        <strain evidence="3 4">C2206</strain>
    </source>
</reference>
<dbReference type="EMBL" id="CP021983">
    <property type="protein sequence ID" value="ASC72037.1"/>
    <property type="molecule type" value="Genomic_DNA"/>
</dbReference>
<sequence length="202" mass="22605">MNEQNSYETLGLTESSSFEDIQEARDRLIEQCADDRKRIEAIEAAYDAILMERLRLRQEGKIKVPDRIRFAESAAEPLPSKPATPPPTRPEWLTQLMDTPERNEVLWPGFTFSVLCLLGLYTPSLALALGVGATIYFLNRKEHKFWRSVLLTVAGLVVGFAVGLSLAQGLTASGLQWAWATSDVVTAVVTFVVLWLFSSFLR</sequence>
<accession>A0A1Z3HPE6</accession>
<keyword evidence="2" id="KW-0812">Transmembrane</keyword>
<name>A0A1Z3HPE6_9CYAN</name>
<evidence type="ECO:0000256" key="1">
    <source>
        <dbReference type="SAM" id="Coils"/>
    </source>
</evidence>
<evidence type="ECO:0000313" key="4">
    <source>
        <dbReference type="Proteomes" id="UP000191901"/>
    </source>
</evidence>
<dbReference type="Proteomes" id="UP000191901">
    <property type="component" value="Chromosome"/>
</dbReference>
<dbReference type="KEGG" id="hhg:XM38_029910"/>
<dbReference type="PANTHER" id="PTHR33372:SF2">
    <property type="entry name" value="PROTEIN CHAPERONE-LIKE PROTEIN OF POR1, CHLOROPLASTIC"/>
    <property type="match status" value="1"/>
</dbReference>
<dbReference type="Pfam" id="PF11833">
    <property type="entry name" value="CPP1-like"/>
    <property type="match status" value="1"/>
</dbReference>
<keyword evidence="2" id="KW-0472">Membrane</keyword>
<dbReference type="RefSeq" id="WP_080807781.1">
    <property type="nucleotide sequence ID" value="NZ_CP021983.2"/>
</dbReference>
<proteinExistence type="predicted"/>
<evidence type="ECO:0000313" key="3">
    <source>
        <dbReference type="EMBL" id="ASC72037.1"/>
    </source>
</evidence>
<keyword evidence="2" id="KW-1133">Transmembrane helix</keyword>
<organism evidence="3 4">
    <name type="scientific">Halomicronema hongdechloris C2206</name>
    <dbReference type="NCBI Taxonomy" id="1641165"/>
    <lineage>
        <taxon>Bacteria</taxon>
        <taxon>Bacillati</taxon>
        <taxon>Cyanobacteriota</taxon>
        <taxon>Cyanophyceae</taxon>
        <taxon>Nodosilineales</taxon>
        <taxon>Nodosilineaceae</taxon>
        <taxon>Halomicronema</taxon>
    </lineage>
</organism>
<feature type="transmembrane region" description="Helical" evidence="2">
    <location>
        <begin position="150"/>
        <end position="171"/>
    </location>
</feature>
<feature type="transmembrane region" description="Helical" evidence="2">
    <location>
        <begin position="177"/>
        <end position="197"/>
    </location>
</feature>
<dbReference type="InterPro" id="IPR021788">
    <property type="entry name" value="CPP1-like"/>
</dbReference>
<feature type="coiled-coil region" evidence="1">
    <location>
        <begin position="25"/>
        <end position="59"/>
    </location>
</feature>
<feature type="transmembrane region" description="Helical" evidence="2">
    <location>
        <begin position="105"/>
        <end position="138"/>
    </location>
</feature>
<keyword evidence="4" id="KW-1185">Reference proteome</keyword>
<gene>
    <name evidence="3" type="ORF">XM38_029910</name>
</gene>